<dbReference type="InterPro" id="IPR036637">
    <property type="entry name" value="Phosphohistidine_dom_sf"/>
</dbReference>
<feature type="binding site" evidence="19">
    <location>
        <position position="299"/>
    </location>
    <ligand>
        <name>phosphoenolpyruvate</name>
        <dbReference type="ChEBI" id="CHEBI:58702"/>
    </ligand>
</feature>
<sequence length="588" mass="64763">MSRALSGLGVSPGIAIGEPVVHETRPISTLRITIPPEKVDAEIERFRHAVAATVDHIQENRDRASQQMGEEYAAIFEAHQLIASDPSFTGPVEKVIREQEVNAGWAIDQVLEKLIAKFEALPDEYLADRKLDVLDVATQILHALQGLHLGQLEQLDRPVILVADDLPPSAAVQLPLDKMLGFALEMGGPTSHTTIIARSLGIPVIVGARGSCEEAKRSRRIALDAFEGKIVFDPNPAELSEYKSRQREYHEQQATLLQMRHVPTVTRDGRSIQLLANIDLSNELGHAMDWNVAGVGLYRSEFLYMKMSPALPTEKDHIEVYREMVSKMAPHPVTIRTFDLGGRKLAREIIGEGSEANPVLGLRGIRLCFSKPDFFRAQLRALLLTAGEFPVGRLKIMFPLISGIEEVRVARLLVREISAELRAVGHEIPDGIPLGAMVEVPSSAIMARELAREVDFISIGTNDLIQYTLAVDRSNNLVADLYRPTNPAVLRLIAEVIAAGEAENTDVSMCGEMAADPLMVPVLVGLGLRSFSMNPQAVPVVRALIRQLSFREAGQIARQAAKFVTARDVEEYLLERLAFLLAKTKIQV</sequence>
<gene>
    <name evidence="24" type="primary">ptsP</name>
    <name evidence="24" type="ORF">IFJ97_07735</name>
</gene>
<dbReference type="SUPFAM" id="SSF52009">
    <property type="entry name" value="Phosphohistidine domain"/>
    <property type="match status" value="1"/>
</dbReference>
<comment type="function">
    <text evidence="3 17">General (non sugar-specific) component of the phosphoenolpyruvate-dependent sugar phosphotransferase system (sugar PTS). This major carbohydrate active-transport system catalyzes the phosphorylation of incoming sugar substrates concomitantly with their translocation across the cell membrane. Enzyme I transfers the phosphoryl group from phosphoenolpyruvate (PEP) to the phosphoryl carrier protein (HPr).</text>
</comment>
<evidence type="ECO:0000256" key="9">
    <source>
        <dbReference type="ARBA" id="ARBA00022490"/>
    </source>
</evidence>
<feature type="binding site" evidence="19">
    <location>
        <position position="473"/>
    </location>
    <ligand>
        <name>phosphoenolpyruvate</name>
        <dbReference type="ChEBI" id="CHEBI:58702"/>
    </ligand>
</feature>
<dbReference type="PROSITE" id="PS00370">
    <property type="entry name" value="PEP_ENZYMES_PHOS_SITE"/>
    <property type="match status" value="1"/>
</dbReference>
<dbReference type="InterPro" id="IPR008731">
    <property type="entry name" value="PTS_EIN"/>
</dbReference>
<dbReference type="Pfam" id="PF05524">
    <property type="entry name" value="PEP-utilisers_N"/>
    <property type="match status" value="1"/>
</dbReference>
<dbReference type="PRINTS" id="PR01736">
    <property type="entry name" value="PHPHTRNFRASE"/>
</dbReference>
<keyword evidence="12 17" id="KW-0598">Phosphotransferase system</keyword>
<dbReference type="InterPro" id="IPR024692">
    <property type="entry name" value="PTS_EI"/>
</dbReference>
<evidence type="ECO:0000256" key="14">
    <source>
        <dbReference type="ARBA" id="ARBA00022777"/>
    </source>
</evidence>
<keyword evidence="14 17" id="KW-0418">Kinase</keyword>
<evidence type="ECO:0000256" key="20">
    <source>
        <dbReference type="PIRSR" id="PIRSR000732-3"/>
    </source>
</evidence>
<feature type="active site" description="Tele-phosphohistidine intermediate" evidence="18">
    <location>
        <position position="192"/>
    </location>
</feature>
<feature type="domain" description="PEP-utilising enzyme C-terminal" evidence="22">
    <location>
        <begin position="257"/>
        <end position="548"/>
    </location>
</feature>
<evidence type="ECO:0000259" key="21">
    <source>
        <dbReference type="Pfam" id="PF00391"/>
    </source>
</evidence>
<evidence type="ECO:0000256" key="16">
    <source>
        <dbReference type="ARBA" id="ARBA00033235"/>
    </source>
</evidence>
<evidence type="ECO:0000313" key="24">
    <source>
        <dbReference type="EMBL" id="MBD3871232.1"/>
    </source>
</evidence>
<dbReference type="EMBL" id="JACXWA010000121">
    <property type="protein sequence ID" value="MBD3871232.1"/>
    <property type="molecule type" value="Genomic_DNA"/>
</dbReference>
<proteinExistence type="inferred from homology"/>
<evidence type="ECO:0000256" key="12">
    <source>
        <dbReference type="ARBA" id="ARBA00022683"/>
    </source>
</evidence>
<reference evidence="24 25" key="1">
    <citation type="submission" date="2020-08" db="EMBL/GenBank/DDBJ databases">
        <title>Acidobacteriota in marine sediments use diverse sulfur dissimilation pathways.</title>
        <authorList>
            <person name="Wasmund K."/>
        </authorList>
    </citation>
    <scope>NUCLEOTIDE SEQUENCE [LARGE SCALE GENOMIC DNA]</scope>
    <source>
        <strain evidence="24">MAG AM3-A</strain>
    </source>
</reference>
<evidence type="ECO:0000256" key="19">
    <source>
        <dbReference type="PIRSR" id="PIRSR000732-2"/>
    </source>
</evidence>
<dbReference type="InterPro" id="IPR015813">
    <property type="entry name" value="Pyrv/PenolPyrv_kinase-like_dom"/>
</dbReference>
<dbReference type="InterPro" id="IPR050499">
    <property type="entry name" value="PEP-utilizing_PTS_enzyme"/>
</dbReference>
<dbReference type="Gene3D" id="3.50.30.10">
    <property type="entry name" value="Phosphohistidine domain"/>
    <property type="match status" value="1"/>
</dbReference>
<evidence type="ECO:0000256" key="11">
    <source>
        <dbReference type="ARBA" id="ARBA00022679"/>
    </source>
</evidence>
<evidence type="ECO:0000256" key="13">
    <source>
        <dbReference type="ARBA" id="ARBA00022723"/>
    </source>
</evidence>
<dbReference type="InterPro" id="IPR000121">
    <property type="entry name" value="PEP_util_C"/>
</dbReference>
<comment type="catalytic activity">
    <reaction evidence="1 17">
        <text>L-histidyl-[protein] + phosphoenolpyruvate = N(pros)-phospho-L-histidyl-[protein] + pyruvate</text>
        <dbReference type="Rhea" id="RHEA:23880"/>
        <dbReference type="Rhea" id="RHEA-COMP:9745"/>
        <dbReference type="Rhea" id="RHEA-COMP:9746"/>
        <dbReference type="ChEBI" id="CHEBI:15361"/>
        <dbReference type="ChEBI" id="CHEBI:29979"/>
        <dbReference type="ChEBI" id="CHEBI:58702"/>
        <dbReference type="ChEBI" id="CHEBI:64837"/>
        <dbReference type="EC" id="2.7.3.9"/>
    </reaction>
</comment>
<evidence type="ECO:0000256" key="1">
    <source>
        <dbReference type="ARBA" id="ARBA00000683"/>
    </source>
</evidence>
<dbReference type="Proteomes" id="UP000598633">
    <property type="component" value="Unassembled WGS sequence"/>
</dbReference>
<dbReference type="GO" id="GO:0008965">
    <property type="term" value="F:phosphoenolpyruvate-protein phosphotransferase activity"/>
    <property type="evidence" value="ECO:0007669"/>
    <property type="project" value="UniProtKB-EC"/>
</dbReference>
<comment type="similarity">
    <text evidence="5 17">Belongs to the PEP-utilizing enzyme family.</text>
</comment>
<keyword evidence="8 17" id="KW-0813">Transport</keyword>
<comment type="caution">
    <text evidence="24">The sequence shown here is derived from an EMBL/GenBank/DDBJ whole genome shotgun (WGS) entry which is preliminary data.</text>
</comment>
<dbReference type="InterPro" id="IPR018274">
    <property type="entry name" value="PEP_util_AS"/>
</dbReference>
<dbReference type="PROSITE" id="PS00742">
    <property type="entry name" value="PEP_ENZYMES_2"/>
    <property type="match status" value="1"/>
</dbReference>
<dbReference type="PANTHER" id="PTHR46244">
    <property type="entry name" value="PHOSPHOENOLPYRUVATE-PROTEIN PHOSPHOTRANSFERASE"/>
    <property type="match status" value="1"/>
</dbReference>
<dbReference type="SUPFAM" id="SSF47831">
    <property type="entry name" value="Enzyme I of the PEP:sugar phosphotransferase system HPr-binding (sub)domain"/>
    <property type="match status" value="1"/>
</dbReference>
<evidence type="ECO:0000256" key="18">
    <source>
        <dbReference type="PIRSR" id="PIRSR000732-1"/>
    </source>
</evidence>
<dbReference type="PIRSF" id="PIRSF000732">
    <property type="entry name" value="PTS_enzyme_I"/>
    <property type="match status" value="1"/>
</dbReference>
<evidence type="ECO:0000256" key="5">
    <source>
        <dbReference type="ARBA" id="ARBA00007837"/>
    </source>
</evidence>
<dbReference type="Gene3D" id="3.20.20.60">
    <property type="entry name" value="Phosphoenolpyruvate-binding domains"/>
    <property type="match status" value="1"/>
</dbReference>
<keyword evidence="15 17" id="KW-0460">Magnesium</keyword>
<evidence type="ECO:0000256" key="4">
    <source>
        <dbReference type="ARBA" id="ARBA00004496"/>
    </source>
</evidence>
<dbReference type="NCBIfam" id="TIGR01417">
    <property type="entry name" value="PTS_I_fam"/>
    <property type="match status" value="1"/>
</dbReference>
<keyword evidence="13 17" id="KW-0479">Metal-binding</keyword>
<feature type="binding site" evidence="19">
    <location>
        <begin position="462"/>
        <end position="463"/>
    </location>
    <ligand>
        <name>phosphoenolpyruvate</name>
        <dbReference type="ChEBI" id="CHEBI:58702"/>
    </ligand>
</feature>
<organism evidence="24 25">
    <name type="scientific">Candidatus Sulfomarinibacter kjeldsenii</name>
    <dbReference type="NCBI Taxonomy" id="2885994"/>
    <lineage>
        <taxon>Bacteria</taxon>
        <taxon>Pseudomonadati</taxon>
        <taxon>Acidobacteriota</taxon>
        <taxon>Thermoanaerobaculia</taxon>
        <taxon>Thermoanaerobaculales</taxon>
        <taxon>Candidatus Sulfomarinibacteraceae</taxon>
        <taxon>Candidatus Sulfomarinibacter</taxon>
    </lineage>
</organism>
<keyword evidence="11 17" id="KW-0808">Transferase</keyword>
<feature type="active site" description="Proton donor" evidence="18">
    <location>
        <position position="510"/>
    </location>
</feature>
<accession>A0A8J7CF45</accession>
<comment type="cofactor">
    <cofactor evidence="2 17 20">
        <name>Mg(2+)</name>
        <dbReference type="ChEBI" id="CHEBI:18420"/>
    </cofactor>
</comment>
<dbReference type="InterPro" id="IPR023151">
    <property type="entry name" value="PEP_util_CS"/>
</dbReference>
<feature type="binding site" evidence="19">
    <location>
        <position position="336"/>
    </location>
    <ligand>
        <name>phosphoenolpyruvate</name>
        <dbReference type="ChEBI" id="CHEBI:58702"/>
    </ligand>
</feature>
<evidence type="ECO:0000256" key="17">
    <source>
        <dbReference type="PIRNR" id="PIRNR000732"/>
    </source>
</evidence>
<evidence type="ECO:0000259" key="23">
    <source>
        <dbReference type="Pfam" id="PF05524"/>
    </source>
</evidence>
<evidence type="ECO:0000256" key="2">
    <source>
        <dbReference type="ARBA" id="ARBA00001946"/>
    </source>
</evidence>
<dbReference type="Gene3D" id="1.10.274.10">
    <property type="entry name" value="PtsI, HPr-binding domain"/>
    <property type="match status" value="1"/>
</dbReference>
<feature type="domain" description="PEP-utilising enzyme mobile" evidence="21">
    <location>
        <begin position="156"/>
        <end position="228"/>
    </location>
</feature>
<evidence type="ECO:0000256" key="15">
    <source>
        <dbReference type="ARBA" id="ARBA00022842"/>
    </source>
</evidence>
<keyword evidence="10 17" id="KW-0762">Sugar transport</keyword>
<dbReference type="GO" id="GO:0005737">
    <property type="term" value="C:cytoplasm"/>
    <property type="evidence" value="ECO:0007669"/>
    <property type="project" value="UniProtKB-SubCell"/>
</dbReference>
<evidence type="ECO:0000256" key="7">
    <source>
        <dbReference type="ARBA" id="ARBA00016544"/>
    </source>
</evidence>
<dbReference type="InterPro" id="IPR036618">
    <property type="entry name" value="PtsI_HPr-bd_sf"/>
</dbReference>
<evidence type="ECO:0000256" key="6">
    <source>
        <dbReference type="ARBA" id="ARBA00012232"/>
    </source>
</evidence>
<evidence type="ECO:0000256" key="8">
    <source>
        <dbReference type="ARBA" id="ARBA00022448"/>
    </source>
</evidence>
<dbReference type="Pfam" id="PF02896">
    <property type="entry name" value="PEP-utilizers_C"/>
    <property type="match status" value="1"/>
</dbReference>
<comment type="subcellular location">
    <subcellularLocation>
        <location evidence="4 17">Cytoplasm</location>
    </subcellularLocation>
</comment>
<feature type="binding site" evidence="20">
    <location>
        <position position="463"/>
    </location>
    <ligand>
        <name>Mg(2+)</name>
        <dbReference type="ChEBI" id="CHEBI:18420"/>
    </ligand>
</feature>
<dbReference type="Pfam" id="PF00391">
    <property type="entry name" value="PEP-utilizers"/>
    <property type="match status" value="1"/>
</dbReference>
<dbReference type="InterPro" id="IPR008279">
    <property type="entry name" value="PEP-util_enz_mobile_dom"/>
</dbReference>
<dbReference type="GO" id="GO:0046872">
    <property type="term" value="F:metal ion binding"/>
    <property type="evidence" value="ECO:0007669"/>
    <property type="project" value="UniProtKB-KW"/>
</dbReference>
<feature type="binding site" evidence="20">
    <location>
        <position position="439"/>
    </location>
    <ligand>
        <name>Mg(2+)</name>
        <dbReference type="ChEBI" id="CHEBI:18420"/>
    </ligand>
</feature>
<dbReference type="GO" id="GO:0009401">
    <property type="term" value="P:phosphoenolpyruvate-dependent sugar phosphotransferase system"/>
    <property type="evidence" value="ECO:0007669"/>
    <property type="project" value="UniProtKB-KW"/>
</dbReference>
<dbReference type="InterPro" id="IPR006318">
    <property type="entry name" value="PTS_EI-like"/>
</dbReference>
<evidence type="ECO:0000256" key="3">
    <source>
        <dbReference type="ARBA" id="ARBA00002728"/>
    </source>
</evidence>
<protein>
    <recommendedName>
        <fullName evidence="7 17">Phosphoenolpyruvate-protein phosphotransferase</fullName>
        <ecNumber evidence="6 17">2.7.3.9</ecNumber>
    </recommendedName>
    <alternativeName>
        <fullName evidence="16 17">Phosphotransferase system, enzyme I</fullName>
    </alternativeName>
</protein>
<name>A0A8J7CF45_9BACT</name>
<dbReference type="GO" id="GO:0016301">
    <property type="term" value="F:kinase activity"/>
    <property type="evidence" value="ECO:0007669"/>
    <property type="project" value="UniProtKB-KW"/>
</dbReference>
<feature type="domain" description="Phosphotransferase system enzyme I N-terminal" evidence="23">
    <location>
        <begin position="7"/>
        <end position="129"/>
    </location>
</feature>
<evidence type="ECO:0000259" key="22">
    <source>
        <dbReference type="Pfam" id="PF02896"/>
    </source>
</evidence>
<evidence type="ECO:0000256" key="10">
    <source>
        <dbReference type="ARBA" id="ARBA00022597"/>
    </source>
</evidence>
<dbReference type="PANTHER" id="PTHR46244:SF3">
    <property type="entry name" value="PHOSPHOENOLPYRUVATE-PROTEIN PHOSPHOTRANSFERASE"/>
    <property type="match status" value="1"/>
</dbReference>
<evidence type="ECO:0000313" key="25">
    <source>
        <dbReference type="Proteomes" id="UP000598633"/>
    </source>
</evidence>
<dbReference type="SUPFAM" id="SSF51621">
    <property type="entry name" value="Phosphoenolpyruvate/pyruvate domain"/>
    <property type="match status" value="1"/>
</dbReference>
<dbReference type="EC" id="2.7.3.9" evidence="6 17"/>
<dbReference type="InterPro" id="IPR040442">
    <property type="entry name" value="Pyrv_kinase-like_dom_sf"/>
</dbReference>
<keyword evidence="9 17" id="KW-0963">Cytoplasm</keyword>
<dbReference type="AlphaFoldDB" id="A0A8J7CF45"/>